<evidence type="ECO:0000313" key="3">
    <source>
        <dbReference type="Proteomes" id="UP000283634"/>
    </source>
</evidence>
<keyword evidence="3" id="KW-1185">Reference proteome</keyword>
<gene>
    <name evidence="2" type="ORF">TraAM80_05701</name>
</gene>
<dbReference type="OrthoDB" id="265023at2759"/>
<dbReference type="Proteomes" id="UP000283634">
    <property type="component" value="Unassembled WGS sequence"/>
</dbReference>
<feature type="compositionally biased region" description="Basic and acidic residues" evidence="1">
    <location>
        <begin position="8"/>
        <end position="33"/>
    </location>
</feature>
<proteinExistence type="predicted"/>
<dbReference type="GeneID" id="40329634"/>
<dbReference type="AlphaFoldDB" id="A0A422NDZ9"/>
<feature type="region of interest" description="Disordered" evidence="1">
    <location>
        <begin position="1"/>
        <end position="58"/>
    </location>
</feature>
<accession>A0A422NDZ9</accession>
<dbReference type="EMBL" id="MKGL01000186">
    <property type="protein sequence ID" value="RNF03717.1"/>
    <property type="molecule type" value="Genomic_DNA"/>
</dbReference>
<protein>
    <submittedName>
        <fullName evidence="2">Uncharacterized protein</fullName>
    </submittedName>
</protein>
<comment type="caution">
    <text evidence="2">The sequence shown here is derived from an EMBL/GenBank/DDBJ whole genome shotgun (WGS) entry which is preliminary data.</text>
</comment>
<reference evidence="2 3" key="1">
    <citation type="journal article" date="2018" name="BMC Genomics">
        <title>Genomic comparison of Trypanosoma conorhini and Trypanosoma rangeli to Trypanosoma cruzi strains of high and low virulence.</title>
        <authorList>
            <person name="Bradwell K.R."/>
            <person name="Koparde V.N."/>
            <person name="Matveyev A.V."/>
            <person name="Serrano M.G."/>
            <person name="Alves J.M."/>
            <person name="Parikh H."/>
            <person name="Huang B."/>
            <person name="Lee V."/>
            <person name="Espinosa-Alvarez O."/>
            <person name="Ortiz P.A."/>
            <person name="Costa-Martins A.G."/>
            <person name="Teixeira M.M."/>
            <person name="Buck G.A."/>
        </authorList>
    </citation>
    <scope>NUCLEOTIDE SEQUENCE [LARGE SCALE GENOMIC DNA]</scope>
    <source>
        <strain evidence="2 3">AM80</strain>
    </source>
</reference>
<feature type="compositionally biased region" description="Basic and acidic residues" evidence="1">
    <location>
        <begin position="87"/>
        <end position="112"/>
    </location>
</feature>
<name>A0A422NDZ9_TRYRA</name>
<sequence length="119" mass="13764">MMPRHLRAAAEVRPDAEVNPKNEVGERDEEKLRKGPVMSRAARRRAKKPPVTVTSEMREAARERLRELRRHLRLLKSNGGRRKLAKVRAEKRGRETTAAEEACGHLSEDARPLKKQRRE</sequence>
<feature type="region of interest" description="Disordered" evidence="1">
    <location>
        <begin position="79"/>
        <end position="119"/>
    </location>
</feature>
<dbReference type="VEuPathDB" id="TriTrypDB:TRSC58_02458"/>
<dbReference type="RefSeq" id="XP_029237686.1">
    <property type="nucleotide sequence ID" value="XM_029382574.1"/>
</dbReference>
<organism evidence="2 3">
    <name type="scientific">Trypanosoma rangeli</name>
    <dbReference type="NCBI Taxonomy" id="5698"/>
    <lineage>
        <taxon>Eukaryota</taxon>
        <taxon>Discoba</taxon>
        <taxon>Euglenozoa</taxon>
        <taxon>Kinetoplastea</taxon>
        <taxon>Metakinetoplastina</taxon>
        <taxon>Trypanosomatida</taxon>
        <taxon>Trypanosomatidae</taxon>
        <taxon>Trypanosoma</taxon>
        <taxon>Herpetosoma</taxon>
    </lineage>
</organism>
<dbReference type="OMA" id="DFRPHKK"/>
<evidence type="ECO:0000256" key="1">
    <source>
        <dbReference type="SAM" id="MobiDB-lite"/>
    </source>
</evidence>
<evidence type="ECO:0000313" key="2">
    <source>
        <dbReference type="EMBL" id="RNF03717.1"/>
    </source>
</evidence>